<feature type="transmembrane region" description="Helical" evidence="5">
    <location>
        <begin position="144"/>
        <end position="163"/>
    </location>
</feature>
<organism evidence="7 8">
    <name type="scientific">Loktanella salsilacus</name>
    <dbReference type="NCBI Taxonomy" id="195913"/>
    <lineage>
        <taxon>Bacteria</taxon>
        <taxon>Pseudomonadati</taxon>
        <taxon>Pseudomonadota</taxon>
        <taxon>Alphaproteobacteria</taxon>
        <taxon>Rhodobacterales</taxon>
        <taxon>Roseobacteraceae</taxon>
        <taxon>Loktanella</taxon>
    </lineage>
</organism>
<feature type="transmembrane region" description="Helical" evidence="5">
    <location>
        <begin position="279"/>
        <end position="297"/>
    </location>
</feature>
<dbReference type="Proteomes" id="UP000199550">
    <property type="component" value="Unassembled WGS sequence"/>
</dbReference>
<feature type="transmembrane region" description="Helical" evidence="5">
    <location>
        <begin position="169"/>
        <end position="186"/>
    </location>
</feature>
<keyword evidence="8" id="KW-1185">Reference proteome</keyword>
<evidence type="ECO:0000259" key="6">
    <source>
        <dbReference type="PROSITE" id="PS50850"/>
    </source>
</evidence>
<dbReference type="AlphaFoldDB" id="A0A1I4F5V5"/>
<evidence type="ECO:0000256" key="3">
    <source>
        <dbReference type="ARBA" id="ARBA00022989"/>
    </source>
</evidence>
<evidence type="ECO:0000256" key="2">
    <source>
        <dbReference type="ARBA" id="ARBA00022692"/>
    </source>
</evidence>
<feature type="domain" description="Major facilitator superfamily (MFS) profile" evidence="6">
    <location>
        <begin position="213"/>
        <end position="392"/>
    </location>
</feature>
<feature type="transmembrane region" description="Helical" evidence="5">
    <location>
        <begin position="333"/>
        <end position="354"/>
    </location>
</feature>
<dbReference type="CDD" id="cd17393">
    <property type="entry name" value="MFS_MosC_like"/>
    <property type="match status" value="1"/>
</dbReference>
<feature type="transmembrane region" description="Helical" evidence="5">
    <location>
        <begin position="213"/>
        <end position="238"/>
    </location>
</feature>
<comment type="subcellular location">
    <subcellularLocation>
        <location evidence="1">Membrane</location>
        <topology evidence="1">Multi-pass membrane protein</topology>
    </subcellularLocation>
</comment>
<proteinExistence type="predicted"/>
<dbReference type="Pfam" id="PF07690">
    <property type="entry name" value="MFS_1"/>
    <property type="match status" value="1"/>
</dbReference>
<feature type="transmembrane region" description="Helical" evidence="5">
    <location>
        <begin position="105"/>
        <end position="123"/>
    </location>
</feature>
<keyword evidence="4 5" id="KW-0472">Membrane</keyword>
<dbReference type="InterPro" id="IPR051788">
    <property type="entry name" value="MFS_Transporter"/>
</dbReference>
<feature type="transmembrane region" description="Helical" evidence="5">
    <location>
        <begin position="50"/>
        <end position="74"/>
    </location>
</feature>
<accession>A0A1I4F5V5</accession>
<protein>
    <submittedName>
        <fullName evidence="7">Predicted arabinose efflux permease, MFS family</fullName>
    </submittedName>
</protein>
<feature type="transmembrane region" description="Helical" evidence="5">
    <location>
        <begin position="303"/>
        <end position="321"/>
    </location>
</feature>
<evidence type="ECO:0000313" key="8">
    <source>
        <dbReference type="Proteomes" id="UP000199550"/>
    </source>
</evidence>
<evidence type="ECO:0000256" key="1">
    <source>
        <dbReference type="ARBA" id="ARBA00004141"/>
    </source>
</evidence>
<feature type="transmembrane region" description="Helical" evidence="5">
    <location>
        <begin position="81"/>
        <end position="99"/>
    </location>
</feature>
<dbReference type="PANTHER" id="PTHR23514:SF13">
    <property type="entry name" value="INNER MEMBRANE PROTEIN YBJJ"/>
    <property type="match status" value="1"/>
</dbReference>
<dbReference type="EMBL" id="FOTF01000008">
    <property type="protein sequence ID" value="SFL13372.1"/>
    <property type="molecule type" value="Genomic_DNA"/>
</dbReference>
<name>A0A1I4F5V5_9RHOB</name>
<dbReference type="GO" id="GO:0016020">
    <property type="term" value="C:membrane"/>
    <property type="evidence" value="ECO:0007669"/>
    <property type="project" value="UniProtKB-SubCell"/>
</dbReference>
<evidence type="ECO:0000256" key="5">
    <source>
        <dbReference type="SAM" id="Phobius"/>
    </source>
</evidence>
<dbReference type="GO" id="GO:0022857">
    <property type="term" value="F:transmembrane transporter activity"/>
    <property type="evidence" value="ECO:0007669"/>
    <property type="project" value="InterPro"/>
</dbReference>
<dbReference type="InterPro" id="IPR036259">
    <property type="entry name" value="MFS_trans_sf"/>
</dbReference>
<feature type="transmembrane region" description="Helical" evidence="5">
    <location>
        <begin position="244"/>
        <end position="267"/>
    </location>
</feature>
<evidence type="ECO:0000256" key="4">
    <source>
        <dbReference type="ARBA" id="ARBA00023136"/>
    </source>
</evidence>
<feature type="transmembrane region" description="Helical" evidence="5">
    <location>
        <begin position="20"/>
        <end position="38"/>
    </location>
</feature>
<gene>
    <name evidence="7" type="ORF">SAMN04488004_108139</name>
</gene>
<dbReference type="SUPFAM" id="SSF103473">
    <property type="entry name" value="MFS general substrate transporter"/>
    <property type="match status" value="1"/>
</dbReference>
<keyword evidence="3 5" id="KW-1133">Transmembrane helix</keyword>
<dbReference type="STRING" id="195913.SAMN04488004_108139"/>
<dbReference type="PANTHER" id="PTHR23514">
    <property type="entry name" value="BYPASS OF STOP CODON PROTEIN 6"/>
    <property type="match status" value="1"/>
</dbReference>
<dbReference type="PROSITE" id="PS50850">
    <property type="entry name" value="MFS"/>
    <property type="match status" value="1"/>
</dbReference>
<feature type="transmembrane region" description="Helical" evidence="5">
    <location>
        <begin position="366"/>
        <end position="386"/>
    </location>
</feature>
<dbReference type="Gene3D" id="1.20.1250.20">
    <property type="entry name" value="MFS general substrate transporter like domains"/>
    <property type="match status" value="2"/>
</dbReference>
<keyword evidence="2 5" id="KW-0812">Transmembrane</keyword>
<sequence>MPKAPLMSISARLAPHQRVFAAFAIYSFALGNLFPRLPDIKRAMGIEEGALGLALIGTSTGTLIALTLAAPVIARLGHRQALFILLPLMSLCFAIAVHATGPLALYFLLIPAGLTMGATEVIVNVEADRVEAALGRRIMNRAHAFWSFGFFAAGLFGAAMAQFGVPPTLHMALVLPIIFLGVRVLLADFQPAPKRGTETADAGPAIARPTKGIMVLVGVSLSAMLLEGASIDWSAIYMRSVFDALPFLGGLAVATTALSQAITRYFSDRIVDRHAPDRVARAMQVAMALGVLVVFFAPSALVALLGFALIGAGTAAIFPLAMSAAAQRSDRSAALNVAALAQFSFVIFLLGPPLLGFVAEHAGLRWTFGLGLPLVAVSFVLSGALGSKPARA</sequence>
<reference evidence="8" key="1">
    <citation type="submission" date="2016-10" db="EMBL/GenBank/DDBJ databases">
        <authorList>
            <person name="Varghese N."/>
            <person name="Submissions S."/>
        </authorList>
    </citation>
    <scope>NUCLEOTIDE SEQUENCE [LARGE SCALE GENOMIC DNA]</scope>
    <source>
        <strain evidence="8">DSM 16199</strain>
    </source>
</reference>
<dbReference type="InterPro" id="IPR011701">
    <property type="entry name" value="MFS"/>
</dbReference>
<evidence type="ECO:0000313" key="7">
    <source>
        <dbReference type="EMBL" id="SFL13372.1"/>
    </source>
</evidence>
<dbReference type="InterPro" id="IPR020846">
    <property type="entry name" value="MFS_dom"/>
</dbReference>